<keyword evidence="1" id="KW-1133">Transmembrane helix</keyword>
<feature type="transmembrane region" description="Helical" evidence="1">
    <location>
        <begin position="22"/>
        <end position="45"/>
    </location>
</feature>
<name>A0A410MG04_9BACI</name>
<dbReference type="EMBL" id="CP026118">
    <property type="protein sequence ID" value="QAS53633.1"/>
    <property type="molecule type" value="Genomic_DNA"/>
</dbReference>
<sequence>METITKSVIKPNFSDIMPHYSIIHPFFAEILLNHFIIMPNLLIICPNSRTKEKTRAKAGFFHSV</sequence>
<dbReference type="Proteomes" id="UP000287756">
    <property type="component" value="Chromosome"/>
</dbReference>
<gene>
    <name evidence="2" type="ORF">HLI_16200</name>
</gene>
<accession>A0A410MG04</accession>
<reference evidence="2 3" key="1">
    <citation type="submission" date="2018-01" db="EMBL/GenBank/DDBJ databases">
        <title>The whole genome sequencing and assembly of Halobacillus litoralis ERB031 strain.</title>
        <authorList>
            <person name="Lee S.-J."/>
            <person name="Park M.-K."/>
            <person name="Kim J.-Y."/>
            <person name="Lee Y.-J."/>
            <person name="Yi H."/>
            <person name="Bahn Y.-S."/>
            <person name="Kim J.F."/>
            <person name="Lee D.-W."/>
        </authorList>
    </citation>
    <scope>NUCLEOTIDE SEQUENCE [LARGE SCALE GENOMIC DNA]</scope>
    <source>
        <strain evidence="2 3">ERB 031</strain>
    </source>
</reference>
<evidence type="ECO:0000313" key="2">
    <source>
        <dbReference type="EMBL" id="QAS53633.1"/>
    </source>
</evidence>
<dbReference type="KEGG" id="hli:HLI_16200"/>
<keyword evidence="1" id="KW-0472">Membrane</keyword>
<dbReference type="AlphaFoldDB" id="A0A410MG04"/>
<evidence type="ECO:0000313" key="3">
    <source>
        <dbReference type="Proteomes" id="UP000287756"/>
    </source>
</evidence>
<evidence type="ECO:0000256" key="1">
    <source>
        <dbReference type="SAM" id="Phobius"/>
    </source>
</evidence>
<protein>
    <submittedName>
        <fullName evidence="2">Uncharacterized protein</fullName>
    </submittedName>
</protein>
<keyword evidence="1" id="KW-0812">Transmembrane</keyword>
<proteinExistence type="predicted"/>
<organism evidence="2 3">
    <name type="scientific">Halobacillus litoralis</name>
    <dbReference type="NCBI Taxonomy" id="45668"/>
    <lineage>
        <taxon>Bacteria</taxon>
        <taxon>Bacillati</taxon>
        <taxon>Bacillota</taxon>
        <taxon>Bacilli</taxon>
        <taxon>Bacillales</taxon>
        <taxon>Bacillaceae</taxon>
        <taxon>Halobacillus</taxon>
    </lineage>
</organism>